<keyword evidence="2" id="KW-1185">Reference proteome</keyword>
<sequence length="191" mass="21497">MAGNKLRLYVAYWRRTPSKTSNQIFHTGLLLIPKNPQNDERTTARYHVVNRIDPGTKLETWMFEPTLQLLPRTNKLSGLMLLGKVPPEFTAEGIEAILRTVHIPTPQELANIEARGDTWRCRYWVADALNALVAAGVIPPLPHSSALEVVKTGSTFIERKTSDGNPVHNDWLYTCDPCGREITSEIRPITV</sequence>
<protein>
    <submittedName>
        <fullName evidence="1">Uncharacterized protein</fullName>
    </submittedName>
</protein>
<dbReference type="InParanoid" id="A8N4T6"/>
<dbReference type="HOGENOM" id="CLU_095770_0_0_1"/>
<reference evidence="1 2" key="1">
    <citation type="journal article" date="2010" name="Proc. Natl. Acad. Sci. U.S.A.">
        <title>Insights into evolution of multicellular fungi from the assembled chromosomes of the mushroom Coprinopsis cinerea (Coprinus cinereus).</title>
        <authorList>
            <person name="Stajich J.E."/>
            <person name="Wilke S.K."/>
            <person name="Ahren D."/>
            <person name="Au C.H."/>
            <person name="Birren B.W."/>
            <person name="Borodovsky M."/>
            <person name="Burns C."/>
            <person name="Canback B."/>
            <person name="Casselton L.A."/>
            <person name="Cheng C.K."/>
            <person name="Deng J."/>
            <person name="Dietrich F.S."/>
            <person name="Fargo D.C."/>
            <person name="Farman M.L."/>
            <person name="Gathman A.C."/>
            <person name="Goldberg J."/>
            <person name="Guigo R."/>
            <person name="Hoegger P.J."/>
            <person name="Hooker J.B."/>
            <person name="Huggins A."/>
            <person name="James T.Y."/>
            <person name="Kamada T."/>
            <person name="Kilaru S."/>
            <person name="Kodira C."/>
            <person name="Kues U."/>
            <person name="Kupfer D."/>
            <person name="Kwan H.S."/>
            <person name="Lomsadze A."/>
            <person name="Li W."/>
            <person name="Lilly W.W."/>
            <person name="Ma L.J."/>
            <person name="Mackey A.J."/>
            <person name="Manning G."/>
            <person name="Martin F."/>
            <person name="Muraguchi H."/>
            <person name="Natvig D.O."/>
            <person name="Palmerini H."/>
            <person name="Ramesh M.A."/>
            <person name="Rehmeyer C.J."/>
            <person name="Roe B.A."/>
            <person name="Shenoy N."/>
            <person name="Stanke M."/>
            <person name="Ter-Hovhannisyan V."/>
            <person name="Tunlid A."/>
            <person name="Velagapudi R."/>
            <person name="Vision T.J."/>
            <person name="Zeng Q."/>
            <person name="Zolan M.E."/>
            <person name="Pukkila P.J."/>
        </authorList>
    </citation>
    <scope>NUCLEOTIDE SEQUENCE [LARGE SCALE GENOMIC DNA]</scope>
    <source>
        <strain evidence="2">Okayama-7 / 130 / ATCC MYA-4618 / FGSC 9003</strain>
    </source>
</reference>
<dbReference type="AlphaFoldDB" id="A8N4T6"/>
<evidence type="ECO:0000313" key="1">
    <source>
        <dbReference type="EMBL" id="EAU91965.2"/>
    </source>
</evidence>
<evidence type="ECO:0000313" key="2">
    <source>
        <dbReference type="Proteomes" id="UP000001861"/>
    </source>
</evidence>
<gene>
    <name evidence="1" type="ORF">CC1G_11151</name>
</gene>
<accession>A8N4T6</accession>
<dbReference type="OrthoDB" id="2679825at2759"/>
<dbReference type="RefSeq" id="XP_001829881.2">
    <property type="nucleotide sequence ID" value="XM_001829829.2"/>
</dbReference>
<dbReference type="EMBL" id="AACS02000003">
    <property type="protein sequence ID" value="EAU91965.2"/>
    <property type="molecule type" value="Genomic_DNA"/>
</dbReference>
<dbReference type="KEGG" id="cci:CC1G_11151"/>
<organism evidence="1 2">
    <name type="scientific">Coprinopsis cinerea (strain Okayama-7 / 130 / ATCC MYA-4618 / FGSC 9003)</name>
    <name type="common">Inky cap fungus</name>
    <name type="synonym">Hormographiella aspergillata</name>
    <dbReference type="NCBI Taxonomy" id="240176"/>
    <lineage>
        <taxon>Eukaryota</taxon>
        <taxon>Fungi</taxon>
        <taxon>Dikarya</taxon>
        <taxon>Basidiomycota</taxon>
        <taxon>Agaricomycotina</taxon>
        <taxon>Agaricomycetes</taxon>
        <taxon>Agaricomycetidae</taxon>
        <taxon>Agaricales</taxon>
        <taxon>Agaricineae</taxon>
        <taxon>Psathyrellaceae</taxon>
        <taxon>Coprinopsis</taxon>
    </lineage>
</organism>
<dbReference type="Pfam" id="PF21858">
    <property type="entry name" value="DUF6914"/>
    <property type="match status" value="1"/>
</dbReference>
<proteinExistence type="predicted"/>
<dbReference type="eggNOG" id="ENOG502SF93">
    <property type="taxonomic scope" value="Eukaryota"/>
</dbReference>
<dbReference type="OMA" id="MFTANKN"/>
<dbReference type="GeneID" id="6006318"/>
<dbReference type="Proteomes" id="UP000001861">
    <property type="component" value="Unassembled WGS sequence"/>
</dbReference>
<name>A8N4T6_COPC7</name>
<dbReference type="InterPro" id="IPR054208">
    <property type="entry name" value="DUF6914"/>
</dbReference>
<comment type="caution">
    <text evidence="1">The sequence shown here is derived from an EMBL/GenBank/DDBJ whole genome shotgun (WGS) entry which is preliminary data.</text>
</comment>
<dbReference type="VEuPathDB" id="FungiDB:CC1G_11151"/>